<evidence type="ECO:0000259" key="1">
    <source>
        <dbReference type="Pfam" id="PF12762"/>
    </source>
</evidence>
<dbReference type="PANTHER" id="PTHR47163">
    <property type="entry name" value="DDE_TNP_IS1595 DOMAIN-CONTAINING PROTEIN"/>
    <property type="match status" value="1"/>
</dbReference>
<reference evidence="2 3" key="2">
    <citation type="journal article" date="2019" name="G3 (Bethesda)">
        <title>Hybrid Assembly of the Genome of the Entomopathogenic Nematode Steinernema carpocapsae Identifies the X-Chromosome.</title>
        <authorList>
            <person name="Serra L."/>
            <person name="Macchietto M."/>
            <person name="Macias-Munoz A."/>
            <person name="McGill C.J."/>
            <person name="Rodriguez I.M."/>
            <person name="Rodriguez B."/>
            <person name="Murad R."/>
            <person name="Mortazavi A."/>
        </authorList>
    </citation>
    <scope>NUCLEOTIDE SEQUENCE [LARGE SCALE GENOMIC DNA]</scope>
    <source>
        <strain evidence="2 3">ALL</strain>
    </source>
</reference>
<dbReference type="Pfam" id="PF12762">
    <property type="entry name" value="DDE_Tnp_IS1595"/>
    <property type="match status" value="1"/>
</dbReference>
<evidence type="ECO:0000313" key="2">
    <source>
        <dbReference type="EMBL" id="TKR65130.1"/>
    </source>
</evidence>
<gene>
    <name evidence="2" type="ORF">L596_025580</name>
</gene>
<dbReference type="AlphaFoldDB" id="A0A4U5M867"/>
<dbReference type="InterPro" id="IPR024445">
    <property type="entry name" value="Tnp_ISXO2-like"/>
</dbReference>
<dbReference type="EMBL" id="AZBU02000009">
    <property type="protein sequence ID" value="TKR65130.1"/>
    <property type="molecule type" value="Genomic_DNA"/>
</dbReference>
<evidence type="ECO:0000313" key="3">
    <source>
        <dbReference type="Proteomes" id="UP000298663"/>
    </source>
</evidence>
<keyword evidence="3" id="KW-1185">Reference proteome</keyword>
<feature type="domain" description="ISXO2-like transposase" evidence="1">
    <location>
        <begin position="6"/>
        <end position="94"/>
    </location>
</feature>
<proteinExistence type="predicted"/>
<name>A0A4U5M867_STECR</name>
<dbReference type="Proteomes" id="UP000298663">
    <property type="component" value="Unassembled WGS sequence"/>
</dbReference>
<organism evidence="2 3">
    <name type="scientific">Steinernema carpocapsae</name>
    <name type="common">Entomopathogenic nematode</name>
    <dbReference type="NCBI Taxonomy" id="34508"/>
    <lineage>
        <taxon>Eukaryota</taxon>
        <taxon>Metazoa</taxon>
        <taxon>Ecdysozoa</taxon>
        <taxon>Nematoda</taxon>
        <taxon>Chromadorea</taxon>
        <taxon>Rhabditida</taxon>
        <taxon>Tylenchina</taxon>
        <taxon>Panagrolaimomorpha</taxon>
        <taxon>Strongyloidoidea</taxon>
        <taxon>Steinernematidae</taxon>
        <taxon>Steinernema</taxon>
    </lineage>
</organism>
<sequence>MKRCPLLPIIQKHVKPGSVVLSDKWRAYGTTEQLPEGYELYTVNHSENFVDPVSGAHTQTIESTWQKLKAKHKQRYGTHRKCLASYLDKFIWRRRFGDQPFYHFWKCVSQLYDISTFPKNEE</sequence>
<dbReference type="PANTHER" id="PTHR47163:SF2">
    <property type="entry name" value="SI:DKEY-17M8.2"/>
    <property type="match status" value="1"/>
</dbReference>
<reference evidence="2 3" key="1">
    <citation type="journal article" date="2015" name="Genome Biol.">
        <title>Comparative genomics of Steinernema reveals deeply conserved gene regulatory networks.</title>
        <authorList>
            <person name="Dillman A.R."/>
            <person name="Macchietto M."/>
            <person name="Porter C.F."/>
            <person name="Rogers A."/>
            <person name="Williams B."/>
            <person name="Antoshechkin I."/>
            <person name="Lee M.M."/>
            <person name="Goodwin Z."/>
            <person name="Lu X."/>
            <person name="Lewis E.E."/>
            <person name="Goodrich-Blair H."/>
            <person name="Stock S.P."/>
            <person name="Adams B.J."/>
            <person name="Sternberg P.W."/>
            <person name="Mortazavi A."/>
        </authorList>
    </citation>
    <scope>NUCLEOTIDE SEQUENCE [LARGE SCALE GENOMIC DNA]</scope>
    <source>
        <strain evidence="2 3">ALL</strain>
    </source>
</reference>
<accession>A0A4U5M867</accession>
<dbReference type="OrthoDB" id="5862080at2759"/>
<protein>
    <recommendedName>
        <fullName evidence="1">ISXO2-like transposase domain-containing protein</fullName>
    </recommendedName>
</protein>
<comment type="caution">
    <text evidence="2">The sequence shown here is derived from an EMBL/GenBank/DDBJ whole genome shotgun (WGS) entry which is preliminary data.</text>
</comment>
<dbReference type="InterPro" id="IPR053164">
    <property type="entry name" value="IS1016-like_transposase"/>
</dbReference>